<feature type="region of interest" description="Disordered" evidence="1">
    <location>
        <begin position="1"/>
        <end position="80"/>
    </location>
</feature>
<evidence type="ECO:0008006" key="4">
    <source>
        <dbReference type="Google" id="ProtNLM"/>
    </source>
</evidence>
<gene>
    <name evidence="2" type="ORF">GCM10011385_38710</name>
</gene>
<feature type="compositionally biased region" description="Acidic residues" evidence="1">
    <location>
        <begin position="115"/>
        <end position="125"/>
    </location>
</feature>
<feature type="region of interest" description="Disordered" evidence="1">
    <location>
        <begin position="115"/>
        <end position="145"/>
    </location>
</feature>
<reference evidence="2" key="1">
    <citation type="journal article" date="2014" name="Int. J. Syst. Evol. Microbiol.">
        <title>Complete genome sequence of Corynebacterium casei LMG S-19264T (=DSM 44701T), isolated from a smear-ripened cheese.</title>
        <authorList>
            <consortium name="US DOE Joint Genome Institute (JGI-PGF)"/>
            <person name="Walter F."/>
            <person name="Albersmeier A."/>
            <person name="Kalinowski J."/>
            <person name="Ruckert C."/>
        </authorList>
    </citation>
    <scope>NUCLEOTIDE SEQUENCE</scope>
    <source>
        <strain evidence="2">CGMCC 1.15320</strain>
    </source>
</reference>
<comment type="caution">
    <text evidence="2">The sequence shown here is derived from an EMBL/GenBank/DDBJ whole genome shotgun (WGS) entry which is preliminary data.</text>
</comment>
<evidence type="ECO:0000313" key="2">
    <source>
        <dbReference type="EMBL" id="GGA80723.1"/>
    </source>
</evidence>
<feature type="compositionally biased region" description="Polar residues" evidence="1">
    <location>
        <begin position="8"/>
        <end position="17"/>
    </location>
</feature>
<keyword evidence="3" id="KW-1185">Reference proteome</keyword>
<sequence>MDEGTGMTMAQPSSVQREPSMEEILASIRRIIEDNETSRKDEKPAAQPEAPKAMEPSPVSVDEPSVQEQPAQPVAVSQVAKPANIANEMVSIKPAPYKPEVVTLERPSPAPVIEEAEEEDVFEPEVELKSADVEPVAEAEPEPVVEPKVATEISDVAVNSAPIVSEQSERKIAMAFSELNEAYQSVRRKTLADAAEEMLRPMLREWIDENLPQLVEKLVREEIERIARGS</sequence>
<accession>A0A916W9T4</accession>
<dbReference type="Pfam" id="PF10691">
    <property type="entry name" value="DUF2497"/>
    <property type="match status" value="1"/>
</dbReference>
<name>A0A916W9T4_9HYPH</name>
<evidence type="ECO:0000313" key="3">
    <source>
        <dbReference type="Proteomes" id="UP000636264"/>
    </source>
</evidence>
<organism evidence="2 3">
    <name type="scientific">Nitratireductor aestuarii</name>
    <dbReference type="NCBI Taxonomy" id="1735103"/>
    <lineage>
        <taxon>Bacteria</taxon>
        <taxon>Pseudomonadati</taxon>
        <taxon>Pseudomonadota</taxon>
        <taxon>Alphaproteobacteria</taxon>
        <taxon>Hyphomicrobiales</taxon>
        <taxon>Phyllobacteriaceae</taxon>
        <taxon>Nitratireductor</taxon>
    </lineage>
</organism>
<evidence type="ECO:0000256" key="1">
    <source>
        <dbReference type="SAM" id="MobiDB-lite"/>
    </source>
</evidence>
<feature type="compositionally biased region" description="Low complexity" evidence="1">
    <location>
        <begin position="45"/>
        <end position="56"/>
    </location>
</feature>
<proteinExistence type="predicted"/>
<dbReference type="AlphaFoldDB" id="A0A916W9T4"/>
<dbReference type="Proteomes" id="UP000636264">
    <property type="component" value="Unassembled WGS sequence"/>
</dbReference>
<dbReference type="EMBL" id="BMIF01000018">
    <property type="protein sequence ID" value="GGA80723.1"/>
    <property type="molecule type" value="Genomic_DNA"/>
</dbReference>
<protein>
    <recommendedName>
        <fullName evidence="4">DUF2497 domain-containing protein</fullName>
    </recommendedName>
</protein>
<dbReference type="InterPro" id="IPR019632">
    <property type="entry name" value="DUF2497"/>
</dbReference>
<reference evidence="2" key="2">
    <citation type="submission" date="2020-09" db="EMBL/GenBank/DDBJ databases">
        <authorList>
            <person name="Sun Q."/>
            <person name="Zhou Y."/>
        </authorList>
    </citation>
    <scope>NUCLEOTIDE SEQUENCE</scope>
    <source>
        <strain evidence="2">CGMCC 1.15320</strain>
    </source>
</reference>
<feature type="compositionally biased region" description="Basic and acidic residues" evidence="1">
    <location>
        <begin position="30"/>
        <end position="44"/>
    </location>
</feature>